<dbReference type="InterPro" id="IPR011014">
    <property type="entry name" value="MscS_channel_TM-2"/>
</dbReference>
<accession>A0ABV0BM31</accession>
<protein>
    <submittedName>
        <fullName evidence="13">DUF3772 domain-containing protein</fullName>
    </submittedName>
</protein>
<dbReference type="Gene3D" id="2.30.30.60">
    <property type="match status" value="1"/>
</dbReference>
<evidence type="ECO:0000313" key="14">
    <source>
        <dbReference type="Proteomes" id="UP001418637"/>
    </source>
</evidence>
<dbReference type="PANTHER" id="PTHR30347">
    <property type="entry name" value="POTASSIUM CHANNEL RELATED"/>
    <property type="match status" value="1"/>
</dbReference>
<dbReference type="PANTHER" id="PTHR30347:SF9">
    <property type="entry name" value="MINICONDUCTANCE MECHANOSENSITIVE CHANNEL MSCM"/>
    <property type="match status" value="1"/>
</dbReference>
<dbReference type="Gene3D" id="3.30.70.100">
    <property type="match status" value="1"/>
</dbReference>
<sequence length="814" mass="88707">MSYLRRFWLCSFLILSLIGLTPNAFGAGVETSATTIAPTVDAKTIRSSFEKYKATLDTIEKALTNDTLSDSQMQNAREQISPIVDDIQLSLTTITPRITTTKARLDQLGPKPKDATTEESPEVANERTEKETLFADLTETQRLGNVTLVQATQLLTELSDKRRALFQKQIFQKSNSIVSPDLWINVLSYIPEEITTTKAVLSSWLYELKSNASLATTLLFCFAASIWLLLFAARPLFAGKLIKRDPAVEGLTHQRKILAAIAVVLFRTVPAAIGAIAIYSAVQHTTWVPDRLSIVVATVLISIVSFAFVNALSNAVLSPKNRPWRLVSMADSTAARLRHYILLIAAVFIIGKIADSFYQAFEVALPISVASKGVFSIAVAVLLMMLLLHFAIAGRINEESLAAYSAAEMEIGGPLRMIGWLLIISIIGTALFGYIALSSFLVDQAVWLAVLFTVLRMFLSFINEHMNAHTATSGKFSLFLQANTGLTKSSLEQLAVILNGLLRVSLIIIAATLALAPWGIESLDYTALARSAFFGFQVGEMTISISLIVMAIGLFVLGIIITRLIQRWLDTTYLPATKLDAGLRNSIKTGVGYIGFIIAAFATLSYAGISLSNITIVAGALSVGVGFGLQSIVNNFVSGLILLWERPIRVGDLVVVGDGEGNVRRINVRSTEIVTSDRTTIIVPNSNLISGVVRNRVRGDRMNRIVIAIPVDRTIDPDLLATIVKKCALDNRDVASSPPPNVLFKKIAESNLYFELVCFVEEIEITSRVSSELHFAIFRALREAGIITSASPTQIQLQGLEPVADSINNLAGQR</sequence>
<dbReference type="Proteomes" id="UP001418637">
    <property type="component" value="Unassembled WGS sequence"/>
</dbReference>
<evidence type="ECO:0000256" key="3">
    <source>
        <dbReference type="ARBA" id="ARBA00022475"/>
    </source>
</evidence>
<dbReference type="InterPro" id="IPR052702">
    <property type="entry name" value="MscS-like_channel"/>
</dbReference>
<feature type="transmembrane region" description="Helical" evidence="8">
    <location>
        <begin position="294"/>
        <end position="317"/>
    </location>
</feature>
<reference evidence="13 14" key="1">
    <citation type="submission" date="2024-04" db="EMBL/GenBank/DDBJ databases">
        <title>A novel species isolated from cricket.</title>
        <authorList>
            <person name="Wang H.-C."/>
        </authorList>
    </citation>
    <scope>NUCLEOTIDE SEQUENCE [LARGE SCALE GENOMIC DNA]</scope>
    <source>
        <strain evidence="13 14">WL0021</strain>
    </source>
</reference>
<name>A0ABV0BM31_9HYPH</name>
<feature type="transmembrane region" description="Helical" evidence="8">
    <location>
        <begin position="543"/>
        <end position="565"/>
    </location>
</feature>
<dbReference type="Gene3D" id="1.10.287.1260">
    <property type="match status" value="1"/>
</dbReference>
<keyword evidence="9" id="KW-0732">Signal</keyword>
<evidence type="ECO:0000259" key="12">
    <source>
        <dbReference type="Pfam" id="PF21082"/>
    </source>
</evidence>
<comment type="similarity">
    <text evidence="2">Belongs to the MscS (TC 1.A.23) family.</text>
</comment>
<dbReference type="Pfam" id="PF12607">
    <property type="entry name" value="DUF3772"/>
    <property type="match status" value="1"/>
</dbReference>
<dbReference type="EMBL" id="JBBYXI010000004">
    <property type="protein sequence ID" value="MEN3931643.1"/>
    <property type="molecule type" value="Genomic_DNA"/>
</dbReference>
<evidence type="ECO:0000256" key="8">
    <source>
        <dbReference type="SAM" id="Phobius"/>
    </source>
</evidence>
<comment type="subcellular location">
    <subcellularLocation>
        <location evidence="1">Cell membrane</location>
        <topology evidence="1">Multi-pass membrane protein</topology>
    </subcellularLocation>
</comment>
<organism evidence="13 14">
    <name type="scientific">Hohaiivirga grylli</name>
    <dbReference type="NCBI Taxonomy" id="3133970"/>
    <lineage>
        <taxon>Bacteria</taxon>
        <taxon>Pseudomonadati</taxon>
        <taxon>Pseudomonadota</taxon>
        <taxon>Alphaproteobacteria</taxon>
        <taxon>Hyphomicrobiales</taxon>
        <taxon>Methylobacteriaceae</taxon>
        <taxon>Hohaiivirga</taxon>
    </lineage>
</organism>
<keyword evidence="5 8" id="KW-1133">Transmembrane helix</keyword>
<feature type="transmembrane region" description="Helical" evidence="8">
    <location>
        <begin position="496"/>
        <end position="520"/>
    </location>
</feature>
<feature type="domain" description="Mechanosensitive ion channel MscS" evidence="10">
    <location>
        <begin position="632"/>
        <end position="695"/>
    </location>
</feature>
<feature type="transmembrane region" description="Helical" evidence="8">
    <location>
        <begin position="257"/>
        <end position="282"/>
    </location>
</feature>
<dbReference type="Pfam" id="PF21082">
    <property type="entry name" value="MS_channel_3rd"/>
    <property type="match status" value="1"/>
</dbReference>
<feature type="transmembrane region" description="Helical" evidence="8">
    <location>
        <begin position="214"/>
        <end position="237"/>
    </location>
</feature>
<dbReference type="InterPro" id="IPR010920">
    <property type="entry name" value="LSM_dom_sf"/>
</dbReference>
<feature type="transmembrane region" description="Helical" evidence="8">
    <location>
        <begin position="444"/>
        <end position="462"/>
    </location>
</feature>
<evidence type="ECO:0000259" key="10">
    <source>
        <dbReference type="Pfam" id="PF00924"/>
    </source>
</evidence>
<evidence type="ECO:0000256" key="1">
    <source>
        <dbReference type="ARBA" id="ARBA00004651"/>
    </source>
</evidence>
<comment type="caution">
    <text evidence="13">The sequence shown here is derived from an EMBL/GenBank/DDBJ whole genome shotgun (WGS) entry which is preliminary data.</text>
</comment>
<feature type="transmembrane region" description="Helical" evidence="8">
    <location>
        <begin position="417"/>
        <end position="438"/>
    </location>
</feature>
<dbReference type="InterPro" id="IPR049278">
    <property type="entry name" value="MS_channel_C"/>
</dbReference>
<dbReference type="InterPro" id="IPR006685">
    <property type="entry name" value="MscS_channel_2nd"/>
</dbReference>
<keyword evidence="6 8" id="KW-0472">Membrane</keyword>
<dbReference type="InterPro" id="IPR022249">
    <property type="entry name" value="DUF3772"/>
</dbReference>
<evidence type="ECO:0000256" key="5">
    <source>
        <dbReference type="ARBA" id="ARBA00022989"/>
    </source>
</evidence>
<feature type="transmembrane region" description="Helical" evidence="8">
    <location>
        <begin position="337"/>
        <end position="354"/>
    </location>
</feature>
<evidence type="ECO:0000259" key="11">
    <source>
        <dbReference type="Pfam" id="PF12607"/>
    </source>
</evidence>
<evidence type="ECO:0000256" key="4">
    <source>
        <dbReference type="ARBA" id="ARBA00022692"/>
    </source>
</evidence>
<feature type="domain" description="Mechanosensitive ion channel MscS C-terminal" evidence="12">
    <location>
        <begin position="705"/>
        <end position="786"/>
    </location>
</feature>
<feature type="region of interest" description="Disordered" evidence="7">
    <location>
        <begin position="106"/>
        <end position="128"/>
    </location>
</feature>
<proteinExistence type="inferred from homology"/>
<dbReference type="SUPFAM" id="SSF50182">
    <property type="entry name" value="Sm-like ribonucleoproteins"/>
    <property type="match status" value="1"/>
</dbReference>
<dbReference type="SUPFAM" id="SSF82861">
    <property type="entry name" value="Mechanosensitive channel protein MscS (YggB), transmembrane region"/>
    <property type="match status" value="1"/>
</dbReference>
<dbReference type="Pfam" id="PF00924">
    <property type="entry name" value="MS_channel_2nd"/>
    <property type="match status" value="1"/>
</dbReference>
<evidence type="ECO:0000256" key="6">
    <source>
        <dbReference type="ARBA" id="ARBA00023136"/>
    </source>
</evidence>
<dbReference type="InterPro" id="IPR011066">
    <property type="entry name" value="MscS_channel_C_sf"/>
</dbReference>
<keyword evidence="14" id="KW-1185">Reference proteome</keyword>
<feature type="transmembrane region" description="Helical" evidence="8">
    <location>
        <begin position="586"/>
        <end position="609"/>
    </location>
</feature>
<evidence type="ECO:0000256" key="9">
    <source>
        <dbReference type="SAM" id="SignalP"/>
    </source>
</evidence>
<keyword evidence="3" id="KW-1003">Cell membrane</keyword>
<feature type="transmembrane region" description="Helical" evidence="8">
    <location>
        <begin position="615"/>
        <end position="644"/>
    </location>
</feature>
<keyword evidence="4 8" id="KW-0812">Transmembrane</keyword>
<dbReference type="InterPro" id="IPR023408">
    <property type="entry name" value="MscS_beta-dom_sf"/>
</dbReference>
<dbReference type="SUPFAM" id="SSF82689">
    <property type="entry name" value="Mechanosensitive channel protein MscS (YggB), C-terminal domain"/>
    <property type="match status" value="1"/>
</dbReference>
<feature type="chain" id="PRO_5046513593" evidence="9">
    <location>
        <begin position="27"/>
        <end position="814"/>
    </location>
</feature>
<feature type="domain" description="DUF3772" evidence="11">
    <location>
        <begin position="149"/>
        <end position="193"/>
    </location>
</feature>
<dbReference type="RefSeq" id="WP_346337686.1">
    <property type="nucleotide sequence ID" value="NZ_JBBYXI010000004.1"/>
</dbReference>
<evidence type="ECO:0000256" key="2">
    <source>
        <dbReference type="ARBA" id="ARBA00008017"/>
    </source>
</evidence>
<gene>
    <name evidence="13" type="ORF">WJT86_11320</name>
</gene>
<feature type="transmembrane region" description="Helical" evidence="8">
    <location>
        <begin position="374"/>
        <end position="396"/>
    </location>
</feature>
<feature type="signal peptide" evidence="9">
    <location>
        <begin position="1"/>
        <end position="26"/>
    </location>
</feature>
<evidence type="ECO:0000313" key="13">
    <source>
        <dbReference type="EMBL" id="MEN3931643.1"/>
    </source>
</evidence>
<evidence type="ECO:0000256" key="7">
    <source>
        <dbReference type="SAM" id="MobiDB-lite"/>
    </source>
</evidence>